<comment type="caution">
    <text evidence="1">The sequence shown here is derived from an EMBL/GenBank/DDBJ whole genome shotgun (WGS) entry which is preliminary data.</text>
</comment>
<reference evidence="1" key="1">
    <citation type="submission" date="2020-08" db="EMBL/GenBank/DDBJ databases">
        <title>Multicomponent nature underlies the extraordinary mechanical properties of spider dragline silk.</title>
        <authorList>
            <person name="Kono N."/>
            <person name="Nakamura H."/>
            <person name="Mori M."/>
            <person name="Yoshida Y."/>
            <person name="Ohtoshi R."/>
            <person name="Malay A.D."/>
            <person name="Moran D.A.P."/>
            <person name="Tomita M."/>
            <person name="Numata K."/>
            <person name="Arakawa K."/>
        </authorList>
    </citation>
    <scope>NUCLEOTIDE SEQUENCE</scope>
</reference>
<accession>A0A8X6T5W1</accession>
<dbReference type="Proteomes" id="UP000887013">
    <property type="component" value="Unassembled WGS sequence"/>
</dbReference>
<dbReference type="EMBL" id="BMAW01097743">
    <property type="protein sequence ID" value="GFS81432.1"/>
    <property type="molecule type" value="Genomic_DNA"/>
</dbReference>
<name>A0A8X6T5W1_NEPPI</name>
<sequence length="118" mass="13941">MMLEPSLKDYASLSFNNFVTRALMSLKPHRVDYQNTVSKTKSRNKQEAMESFILKTSDERRLLPDGEYCGGCFSDSHLWCQWSMIELPHKNFPFLCSERVDLYIDIRKKERRAEIRAD</sequence>
<keyword evidence="2" id="KW-1185">Reference proteome</keyword>
<organism evidence="1 2">
    <name type="scientific">Nephila pilipes</name>
    <name type="common">Giant wood spider</name>
    <name type="synonym">Nephila maculata</name>
    <dbReference type="NCBI Taxonomy" id="299642"/>
    <lineage>
        <taxon>Eukaryota</taxon>
        <taxon>Metazoa</taxon>
        <taxon>Ecdysozoa</taxon>
        <taxon>Arthropoda</taxon>
        <taxon>Chelicerata</taxon>
        <taxon>Arachnida</taxon>
        <taxon>Araneae</taxon>
        <taxon>Araneomorphae</taxon>
        <taxon>Entelegynae</taxon>
        <taxon>Araneoidea</taxon>
        <taxon>Nephilidae</taxon>
        <taxon>Nephila</taxon>
    </lineage>
</organism>
<gene>
    <name evidence="1" type="ORF">NPIL_676541</name>
</gene>
<evidence type="ECO:0000313" key="1">
    <source>
        <dbReference type="EMBL" id="GFS81432.1"/>
    </source>
</evidence>
<evidence type="ECO:0000313" key="2">
    <source>
        <dbReference type="Proteomes" id="UP000887013"/>
    </source>
</evidence>
<dbReference type="AlphaFoldDB" id="A0A8X6T5W1"/>
<protein>
    <submittedName>
        <fullName evidence="1">Uncharacterized protein</fullName>
    </submittedName>
</protein>
<proteinExistence type="predicted"/>